<dbReference type="EMBL" id="BJUD01000039">
    <property type="protein sequence ID" value="GEK29226.1"/>
    <property type="molecule type" value="Genomic_DNA"/>
</dbReference>
<evidence type="ECO:0000256" key="4">
    <source>
        <dbReference type="ARBA" id="ARBA00023315"/>
    </source>
</evidence>
<dbReference type="SUPFAM" id="SSF53901">
    <property type="entry name" value="Thiolase-like"/>
    <property type="match status" value="2"/>
</dbReference>
<dbReference type="CDD" id="cd00751">
    <property type="entry name" value="thiolase"/>
    <property type="match status" value="1"/>
</dbReference>
<dbReference type="InterPro" id="IPR020616">
    <property type="entry name" value="Thiolase_N"/>
</dbReference>
<accession>A0A0R2KWZ7</accession>
<evidence type="ECO:0000256" key="3">
    <source>
        <dbReference type="ARBA" id="ARBA00022679"/>
    </source>
</evidence>
<keyword evidence="3 7" id="KW-0808">Transferase</keyword>
<dbReference type="Proteomes" id="UP000321429">
    <property type="component" value="Unassembled WGS sequence"/>
</dbReference>
<reference evidence="11 12" key="1">
    <citation type="journal article" date="2015" name="Genome Announc.">
        <title>Expanding the biotechnology potential of lactobacilli through comparative genomics of 213 strains and associated genera.</title>
        <authorList>
            <person name="Sun Z."/>
            <person name="Harris H.M."/>
            <person name="McCann A."/>
            <person name="Guo C."/>
            <person name="Argimon S."/>
            <person name="Zhang W."/>
            <person name="Yang X."/>
            <person name="Jeffery I.B."/>
            <person name="Cooney J.C."/>
            <person name="Kagawa T.F."/>
            <person name="Liu W."/>
            <person name="Song Y."/>
            <person name="Salvetti E."/>
            <person name="Wrobel A."/>
            <person name="Rasinkangas P."/>
            <person name="Parkhill J."/>
            <person name="Rea M.C."/>
            <person name="O'Sullivan O."/>
            <person name="Ritari J."/>
            <person name="Douillard F.P."/>
            <person name="Paul Ross R."/>
            <person name="Yang R."/>
            <person name="Briner A.E."/>
            <person name="Felis G.E."/>
            <person name="de Vos W.M."/>
            <person name="Barrangou R."/>
            <person name="Klaenhammer T.R."/>
            <person name="Caufield P.W."/>
            <person name="Cui Y."/>
            <person name="Zhang H."/>
            <person name="O'Toole P.W."/>
        </authorList>
    </citation>
    <scope>NUCLEOTIDE SEQUENCE [LARGE SCALE GENOMIC DNA]</scope>
    <source>
        <strain evidence="11 12">DSM 22696</strain>
    </source>
</reference>
<dbReference type="Gene3D" id="3.40.47.10">
    <property type="match status" value="2"/>
</dbReference>
<dbReference type="OrthoDB" id="9764892at2"/>
<dbReference type="InterPro" id="IPR020613">
    <property type="entry name" value="Thiolase_CS"/>
</dbReference>
<dbReference type="AlphaFoldDB" id="A0A0R2KWZ7"/>
<dbReference type="STRING" id="348151.IV55_GL000639"/>
<feature type="active site" description="Proton acceptor" evidence="6">
    <location>
        <position position="378"/>
    </location>
</feature>
<evidence type="ECO:0000256" key="7">
    <source>
        <dbReference type="RuleBase" id="RU003557"/>
    </source>
</evidence>
<comment type="caution">
    <text evidence="11">The sequence shown here is derived from an EMBL/GenBank/DDBJ whole genome shotgun (WGS) entry which is preliminary data.</text>
</comment>
<dbReference type="Pfam" id="PF02803">
    <property type="entry name" value="Thiolase_C"/>
    <property type="match status" value="1"/>
</dbReference>
<dbReference type="EC" id="2.3.1.9" evidence="2"/>
<dbReference type="PROSITE" id="PS00737">
    <property type="entry name" value="THIOLASE_2"/>
    <property type="match status" value="1"/>
</dbReference>
<dbReference type="RefSeq" id="WP_057811509.1">
    <property type="nucleotide sequence ID" value="NZ_BJUD01000039.1"/>
</dbReference>
<feature type="active site" description="Acyl-thioester intermediate" evidence="6">
    <location>
        <position position="88"/>
    </location>
</feature>
<dbReference type="PATRIC" id="fig|348151.3.peg.655"/>
<dbReference type="FunFam" id="3.40.47.10:FF:000010">
    <property type="entry name" value="Acetyl-CoA acetyltransferase (Thiolase)"/>
    <property type="match status" value="1"/>
</dbReference>
<dbReference type="Proteomes" id="UP000051139">
    <property type="component" value="Unassembled WGS sequence"/>
</dbReference>
<dbReference type="InterPro" id="IPR020615">
    <property type="entry name" value="Thiolase_acyl_enz_int_AS"/>
</dbReference>
<name>A0A0R2KWZ7_9LACO</name>
<dbReference type="PIRSF" id="PIRSF000429">
    <property type="entry name" value="Ac-CoA_Ac_transf"/>
    <property type="match status" value="1"/>
</dbReference>
<dbReference type="InterPro" id="IPR020617">
    <property type="entry name" value="Thiolase_C"/>
</dbReference>
<feature type="domain" description="Thiolase N-terminal" evidence="8">
    <location>
        <begin position="4"/>
        <end position="261"/>
    </location>
</feature>
<gene>
    <name evidence="11" type="ORF">IV55_GL000639</name>
    <name evidence="10" type="ORF">LSI01_15370</name>
</gene>
<evidence type="ECO:0000259" key="9">
    <source>
        <dbReference type="Pfam" id="PF02803"/>
    </source>
</evidence>
<dbReference type="InterPro" id="IPR016039">
    <property type="entry name" value="Thiolase-like"/>
</dbReference>
<dbReference type="EMBL" id="JQCB01000018">
    <property type="protein sequence ID" value="KRN93982.1"/>
    <property type="molecule type" value="Genomic_DNA"/>
</dbReference>
<evidence type="ECO:0000313" key="12">
    <source>
        <dbReference type="Proteomes" id="UP000051139"/>
    </source>
</evidence>
<evidence type="ECO:0000256" key="1">
    <source>
        <dbReference type="ARBA" id="ARBA00010982"/>
    </source>
</evidence>
<dbReference type="PANTHER" id="PTHR18919">
    <property type="entry name" value="ACETYL-COA C-ACYLTRANSFERASE"/>
    <property type="match status" value="1"/>
</dbReference>
<evidence type="ECO:0000256" key="2">
    <source>
        <dbReference type="ARBA" id="ARBA00012705"/>
    </source>
</evidence>
<dbReference type="Pfam" id="PF00108">
    <property type="entry name" value="Thiolase_N"/>
    <property type="match status" value="1"/>
</dbReference>
<organism evidence="11 12">
    <name type="scientific">Furfurilactobacillus siliginis</name>
    <dbReference type="NCBI Taxonomy" id="348151"/>
    <lineage>
        <taxon>Bacteria</taxon>
        <taxon>Bacillati</taxon>
        <taxon>Bacillota</taxon>
        <taxon>Bacilli</taxon>
        <taxon>Lactobacillales</taxon>
        <taxon>Lactobacillaceae</taxon>
        <taxon>Furfurilactobacillus</taxon>
    </lineage>
</organism>
<evidence type="ECO:0000313" key="10">
    <source>
        <dbReference type="EMBL" id="GEK29226.1"/>
    </source>
</evidence>
<dbReference type="PROSITE" id="PS00099">
    <property type="entry name" value="THIOLASE_3"/>
    <property type="match status" value="1"/>
</dbReference>
<protein>
    <recommendedName>
        <fullName evidence="2">acetyl-CoA C-acetyltransferase</fullName>
        <ecNumber evidence="2">2.3.1.9</ecNumber>
    </recommendedName>
    <alternativeName>
        <fullName evidence="5">Acetoacetyl-CoA thiolase</fullName>
    </alternativeName>
</protein>
<evidence type="ECO:0000256" key="6">
    <source>
        <dbReference type="PIRSR" id="PIRSR000429-1"/>
    </source>
</evidence>
<proteinExistence type="inferred from homology"/>
<reference evidence="10 13" key="2">
    <citation type="submission" date="2019-07" db="EMBL/GenBank/DDBJ databases">
        <title>Whole genome shotgun sequence of Lactobacillus siliginis NBRC 101315.</title>
        <authorList>
            <person name="Hosoyama A."/>
            <person name="Uohara A."/>
            <person name="Ohji S."/>
            <person name="Ichikawa N."/>
        </authorList>
    </citation>
    <scope>NUCLEOTIDE SEQUENCE [LARGE SCALE GENOMIC DNA]</scope>
    <source>
        <strain evidence="10 13">NBRC 101315</strain>
    </source>
</reference>
<feature type="active site" description="Proton acceptor" evidence="6">
    <location>
        <position position="348"/>
    </location>
</feature>
<evidence type="ECO:0000313" key="11">
    <source>
        <dbReference type="EMBL" id="KRN93982.1"/>
    </source>
</evidence>
<dbReference type="GO" id="GO:0003985">
    <property type="term" value="F:acetyl-CoA C-acetyltransferase activity"/>
    <property type="evidence" value="ECO:0007669"/>
    <property type="project" value="UniProtKB-EC"/>
</dbReference>
<dbReference type="PROSITE" id="PS00098">
    <property type="entry name" value="THIOLASE_1"/>
    <property type="match status" value="1"/>
</dbReference>
<keyword evidence="12" id="KW-1185">Reference proteome</keyword>
<evidence type="ECO:0000313" key="13">
    <source>
        <dbReference type="Proteomes" id="UP000321429"/>
    </source>
</evidence>
<dbReference type="NCBIfam" id="TIGR01930">
    <property type="entry name" value="AcCoA-C-Actrans"/>
    <property type="match status" value="1"/>
</dbReference>
<sequence length="392" mass="40765">MDDVVIVSAVRTPIGKLGGQLASFSAVELGTMVATAAIKQAGLEASAIDQTIFGNVLQAGSGQNVARQISIHAGVPEASPAMTINEVCGSGLKSIRLGQAAILMGDADIVLVGGTESMSNAPYLASGMRFGTKFGDSTFVDSMEHDGLTDTFSGEPMGVTAENVAKQWHVSREAQDAFALTSHQKATAATNAGVFKDEIVPVTVTNKKGTTIITQDETIRPDTSLEQLSHLRPSFKNDGTVTAGNSAPLNDGASALVLMRRTKADELGLTPLATISAYAEVGIDPQIMGYSPVKAINQLIAKTQQTITDINRFELNEAFAAPSIIVANELLVPEDRLNPTGGSLAIGHPIGASGARIVTTLVHGLQRDNLQNGIASMCIGGGLGIAMELTRD</sequence>
<feature type="domain" description="Thiolase C-terminal" evidence="9">
    <location>
        <begin position="269"/>
        <end position="389"/>
    </location>
</feature>
<dbReference type="PANTHER" id="PTHR18919:SF107">
    <property type="entry name" value="ACETYL-COA ACETYLTRANSFERASE, CYTOSOLIC"/>
    <property type="match status" value="1"/>
</dbReference>
<dbReference type="InterPro" id="IPR020610">
    <property type="entry name" value="Thiolase_AS"/>
</dbReference>
<keyword evidence="4 7" id="KW-0012">Acyltransferase</keyword>
<evidence type="ECO:0000259" key="8">
    <source>
        <dbReference type="Pfam" id="PF00108"/>
    </source>
</evidence>
<dbReference type="InterPro" id="IPR002155">
    <property type="entry name" value="Thiolase"/>
</dbReference>
<comment type="similarity">
    <text evidence="1 7">Belongs to the thiolase-like superfamily. Thiolase family.</text>
</comment>
<evidence type="ECO:0000256" key="5">
    <source>
        <dbReference type="ARBA" id="ARBA00030755"/>
    </source>
</evidence>